<dbReference type="InterPro" id="IPR036097">
    <property type="entry name" value="HisK_dim/P_sf"/>
</dbReference>
<evidence type="ECO:0000256" key="10">
    <source>
        <dbReference type="ARBA" id="ARBA00022840"/>
    </source>
</evidence>
<dbReference type="PROSITE" id="PS50110">
    <property type="entry name" value="RESPONSE_REGULATORY"/>
    <property type="match status" value="1"/>
</dbReference>
<keyword evidence="6 13" id="KW-0597">Phosphoprotein</keyword>
<dbReference type="InterPro" id="IPR000700">
    <property type="entry name" value="PAS-assoc_C"/>
</dbReference>
<dbReference type="PROSITE" id="PS50112">
    <property type="entry name" value="PAS"/>
    <property type="match status" value="1"/>
</dbReference>
<keyword evidence="5" id="KW-1003">Cell membrane</keyword>
<keyword evidence="8" id="KW-0547">Nucleotide-binding</keyword>
<dbReference type="SMART" id="SM00387">
    <property type="entry name" value="HATPase_c"/>
    <property type="match status" value="1"/>
</dbReference>
<feature type="domain" description="Response regulatory" evidence="17">
    <location>
        <begin position="454"/>
        <end position="572"/>
    </location>
</feature>
<dbReference type="FunFam" id="1.10.287.130:FF:000001">
    <property type="entry name" value="Two-component sensor histidine kinase"/>
    <property type="match status" value="1"/>
</dbReference>
<evidence type="ECO:0000256" key="7">
    <source>
        <dbReference type="ARBA" id="ARBA00022679"/>
    </source>
</evidence>
<evidence type="ECO:0000256" key="8">
    <source>
        <dbReference type="ARBA" id="ARBA00022741"/>
    </source>
</evidence>
<proteinExistence type="predicted"/>
<keyword evidence="12" id="KW-0472">Membrane</keyword>
<dbReference type="Gene3D" id="3.30.565.10">
    <property type="entry name" value="Histidine kinase-like ATPase, C-terminal domain"/>
    <property type="match status" value="1"/>
</dbReference>
<dbReference type="RefSeq" id="WP_127084646.1">
    <property type="nucleotide sequence ID" value="NZ_RSCL01000018.1"/>
</dbReference>
<dbReference type="Pfam" id="PF00072">
    <property type="entry name" value="Response_reg"/>
    <property type="match status" value="1"/>
</dbReference>
<gene>
    <name evidence="20" type="ORF">DSM106972_064610</name>
</gene>
<comment type="caution">
    <text evidence="20">The sequence shown here is derived from an EMBL/GenBank/DDBJ whole genome shotgun (WGS) entry which is preliminary data.</text>
</comment>
<sequence length="574" mass="64050">MNEDEFIEQIQDVQRRVAELRRDAKDLPLPQKSRLTESLERLTNALRDLQVAEEAIRLLLSAVQQSRDSIVITTALLDHPGPEIVYVNPAFTEMTGYGTEEVLGKTPRLLQGANTDKKLLNDLRWHLREGQPFHGEAINYHKDGTEFFVEWNITPIRNVNQTITHYVAIQRNITERKVSEQEREKSLSQEQKNRNAAETANRAKDEFLATLSHELRTPLTPILGWSKVLQMKQLPEAKVKEALAQIEENARRQAQLVDDLLDVSRITQGKLTLSLSSVPLVAPINAALETVRLAAQAKSIHIETILDTSIPVVIGDIGRLQQIMWNILSNAIKFTPENGNIMVKLERVDHHAQITVSDTGRGINPKFIRYIFDRFRQEDNSITREFGGLGLGLSLSRQLVEAHGGRITASSPGVGQGAVFTITLPLMIEAVHNNSLDTTTTNQAQEQFNLKNTRVLVVEDEPAALEFISFIIEEEGAVVTPAASAKAALAALKKSQFDILVCDIGLQETDGYTLIRRIRALSEKQNRNIKAIALTAYASEANKEQAINAGFQLHIAKPFEPSDLIAAIAQLFKM</sequence>
<dbReference type="OrthoDB" id="580816at2"/>
<dbReference type="InterPro" id="IPR036890">
    <property type="entry name" value="HATPase_C_sf"/>
</dbReference>
<evidence type="ECO:0000259" key="16">
    <source>
        <dbReference type="PROSITE" id="PS50109"/>
    </source>
</evidence>
<evidence type="ECO:0000259" key="19">
    <source>
        <dbReference type="PROSITE" id="PS50113"/>
    </source>
</evidence>
<feature type="modified residue" description="4-aspartylphosphate" evidence="13">
    <location>
        <position position="503"/>
    </location>
</feature>
<evidence type="ECO:0000256" key="5">
    <source>
        <dbReference type="ARBA" id="ARBA00022475"/>
    </source>
</evidence>
<keyword evidence="21" id="KW-1185">Reference proteome</keyword>
<dbReference type="GO" id="GO:0005886">
    <property type="term" value="C:plasma membrane"/>
    <property type="evidence" value="ECO:0007669"/>
    <property type="project" value="UniProtKB-SubCell"/>
</dbReference>
<evidence type="ECO:0000259" key="17">
    <source>
        <dbReference type="PROSITE" id="PS50110"/>
    </source>
</evidence>
<dbReference type="AlphaFoldDB" id="A0A3S1D1E3"/>
<feature type="domain" description="PAS" evidence="18">
    <location>
        <begin position="52"/>
        <end position="106"/>
    </location>
</feature>
<dbReference type="GO" id="GO:0005524">
    <property type="term" value="F:ATP binding"/>
    <property type="evidence" value="ECO:0007669"/>
    <property type="project" value="UniProtKB-KW"/>
</dbReference>
<comment type="subcellular location">
    <subcellularLocation>
        <location evidence="2">Cell membrane</location>
    </subcellularLocation>
    <subcellularLocation>
        <location evidence="3">Membrane raft</location>
        <topology evidence="3">Multi-pass membrane protein</topology>
    </subcellularLocation>
</comment>
<dbReference type="Pfam" id="PF13426">
    <property type="entry name" value="PAS_9"/>
    <property type="match status" value="1"/>
</dbReference>
<dbReference type="PRINTS" id="PR00344">
    <property type="entry name" value="BCTRLSENSOR"/>
</dbReference>
<organism evidence="20 21">
    <name type="scientific">Dulcicalothrix desertica PCC 7102</name>
    <dbReference type="NCBI Taxonomy" id="232991"/>
    <lineage>
        <taxon>Bacteria</taxon>
        <taxon>Bacillati</taxon>
        <taxon>Cyanobacteriota</taxon>
        <taxon>Cyanophyceae</taxon>
        <taxon>Nostocales</taxon>
        <taxon>Calotrichaceae</taxon>
        <taxon>Dulcicalothrix</taxon>
    </lineage>
</organism>
<dbReference type="Pfam" id="PF02518">
    <property type="entry name" value="HATPase_c"/>
    <property type="match status" value="1"/>
</dbReference>
<evidence type="ECO:0000256" key="11">
    <source>
        <dbReference type="ARBA" id="ARBA00023012"/>
    </source>
</evidence>
<feature type="coiled-coil region" evidence="14">
    <location>
        <begin position="3"/>
        <end position="55"/>
    </location>
</feature>
<keyword evidence="7" id="KW-0808">Transferase</keyword>
<dbReference type="FunFam" id="3.30.565.10:FF:000023">
    <property type="entry name" value="PAS domain-containing sensor histidine kinase"/>
    <property type="match status" value="1"/>
</dbReference>
<evidence type="ECO:0000256" key="6">
    <source>
        <dbReference type="ARBA" id="ARBA00022553"/>
    </source>
</evidence>
<dbReference type="InterPro" id="IPR003594">
    <property type="entry name" value="HATPase_dom"/>
</dbReference>
<name>A0A3S1D1E3_9CYAN</name>
<dbReference type="PROSITE" id="PS50113">
    <property type="entry name" value="PAC"/>
    <property type="match status" value="1"/>
</dbReference>
<dbReference type="SMART" id="SM00448">
    <property type="entry name" value="REC"/>
    <property type="match status" value="1"/>
</dbReference>
<feature type="domain" description="Histidine kinase" evidence="16">
    <location>
        <begin position="210"/>
        <end position="428"/>
    </location>
</feature>
<accession>A0A3S1D1E3</accession>
<dbReference type="Proteomes" id="UP000271624">
    <property type="component" value="Unassembled WGS sequence"/>
</dbReference>
<protein>
    <recommendedName>
        <fullName evidence="4">histidine kinase</fullName>
        <ecNumber evidence="4">2.7.13.3</ecNumber>
    </recommendedName>
</protein>
<dbReference type="PROSITE" id="PS50109">
    <property type="entry name" value="HIS_KIN"/>
    <property type="match status" value="1"/>
</dbReference>
<dbReference type="SUPFAM" id="SSF52172">
    <property type="entry name" value="CheY-like"/>
    <property type="match status" value="1"/>
</dbReference>
<dbReference type="SUPFAM" id="SSF55874">
    <property type="entry name" value="ATPase domain of HSP90 chaperone/DNA topoisomerase II/histidine kinase"/>
    <property type="match status" value="1"/>
</dbReference>
<dbReference type="InterPro" id="IPR003661">
    <property type="entry name" value="HisK_dim/P_dom"/>
</dbReference>
<dbReference type="InterPro" id="IPR001789">
    <property type="entry name" value="Sig_transdc_resp-reg_receiver"/>
</dbReference>
<feature type="region of interest" description="Disordered" evidence="15">
    <location>
        <begin position="178"/>
        <end position="200"/>
    </location>
</feature>
<dbReference type="SUPFAM" id="SSF55785">
    <property type="entry name" value="PYP-like sensor domain (PAS domain)"/>
    <property type="match status" value="1"/>
</dbReference>
<evidence type="ECO:0000313" key="20">
    <source>
        <dbReference type="EMBL" id="RUT01838.1"/>
    </source>
</evidence>
<dbReference type="Pfam" id="PF00512">
    <property type="entry name" value="HisKA"/>
    <property type="match status" value="1"/>
</dbReference>
<dbReference type="Gene3D" id="1.10.287.130">
    <property type="match status" value="1"/>
</dbReference>
<keyword evidence="10" id="KW-0067">ATP-binding</keyword>
<dbReference type="CDD" id="cd00082">
    <property type="entry name" value="HisKA"/>
    <property type="match status" value="1"/>
</dbReference>
<reference evidence="20" key="1">
    <citation type="submission" date="2018-12" db="EMBL/GenBank/DDBJ databases">
        <authorList>
            <person name="Will S."/>
            <person name="Neumann-Schaal M."/>
            <person name="Henke P."/>
        </authorList>
    </citation>
    <scope>NUCLEOTIDE SEQUENCE</scope>
    <source>
        <strain evidence="20">PCC 7102</strain>
    </source>
</reference>
<dbReference type="Gene3D" id="3.30.450.20">
    <property type="entry name" value="PAS domain"/>
    <property type="match status" value="1"/>
</dbReference>
<comment type="catalytic activity">
    <reaction evidence="1">
        <text>ATP + protein L-histidine = ADP + protein N-phospho-L-histidine.</text>
        <dbReference type="EC" id="2.7.13.3"/>
    </reaction>
</comment>
<evidence type="ECO:0000259" key="18">
    <source>
        <dbReference type="PROSITE" id="PS50112"/>
    </source>
</evidence>
<dbReference type="Gene3D" id="3.40.50.2300">
    <property type="match status" value="1"/>
</dbReference>
<dbReference type="GO" id="GO:0000155">
    <property type="term" value="F:phosphorelay sensor kinase activity"/>
    <property type="evidence" value="ECO:0007669"/>
    <property type="project" value="InterPro"/>
</dbReference>
<dbReference type="PANTHER" id="PTHR43547">
    <property type="entry name" value="TWO-COMPONENT HISTIDINE KINASE"/>
    <property type="match status" value="1"/>
</dbReference>
<dbReference type="InterPro" id="IPR004358">
    <property type="entry name" value="Sig_transdc_His_kin-like_C"/>
</dbReference>
<evidence type="ECO:0000256" key="12">
    <source>
        <dbReference type="ARBA" id="ARBA00023136"/>
    </source>
</evidence>
<evidence type="ECO:0000256" key="4">
    <source>
        <dbReference type="ARBA" id="ARBA00012438"/>
    </source>
</evidence>
<dbReference type="SMART" id="SM00086">
    <property type="entry name" value="PAC"/>
    <property type="match status" value="1"/>
</dbReference>
<keyword evidence="9 20" id="KW-0418">Kinase</keyword>
<dbReference type="SMART" id="SM00388">
    <property type="entry name" value="HisKA"/>
    <property type="match status" value="1"/>
</dbReference>
<reference evidence="20" key="2">
    <citation type="journal article" date="2019" name="Genome Biol. Evol.">
        <title>Day and night: Metabolic profiles and evolutionary relationships of six axenic non-marine cyanobacteria.</title>
        <authorList>
            <person name="Will S.E."/>
            <person name="Henke P."/>
            <person name="Boedeker C."/>
            <person name="Huang S."/>
            <person name="Brinkmann H."/>
            <person name="Rohde M."/>
            <person name="Jarek M."/>
            <person name="Friedl T."/>
            <person name="Seufert S."/>
            <person name="Schumacher M."/>
            <person name="Overmann J."/>
            <person name="Neumann-Schaal M."/>
            <person name="Petersen J."/>
        </authorList>
    </citation>
    <scope>NUCLEOTIDE SEQUENCE [LARGE SCALE GENOMIC DNA]</scope>
    <source>
        <strain evidence="20">PCC 7102</strain>
    </source>
</reference>
<evidence type="ECO:0000256" key="1">
    <source>
        <dbReference type="ARBA" id="ARBA00000085"/>
    </source>
</evidence>
<dbReference type="EMBL" id="RSCL01000018">
    <property type="protein sequence ID" value="RUT01838.1"/>
    <property type="molecule type" value="Genomic_DNA"/>
</dbReference>
<evidence type="ECO:0000256" key="2">
    <source>
        <dbReference type="ARBA" id="ARBA00004236"/>
    </source>
</evidence>
<dbReference type="CDD" id="cd00130">
    <property type="entry name" value="PAS"/>
    <property type="match status" value="1"/>
</dbReference>
<dbReference type="InterPro" id="IPR011006">
    <property type="entry name" value="CheY-like_superfamily"/>
</dbReference>
<dbReference type="GO" id="GO:0045121">
    <property type="term" value="C:membrane raft"/>
    <property type="evidence" value="ECO:0007669"/>
    <property type="project" value="UniProtKB-SubCell"/>
</dbReference>
<dbReference type="PANTHER" id="PTHR43547:SF2">
    <property type="entry name" value="HYBRID SIGNAL TRANSDUCTION HISTIDINE KINASE C"/>
    <property type="match status" value="1"/>
</dbReference>
<dbReference type="EC" id="2.7.13.3" evidence="4"/>
<dbReference type="InterPro" id="IPR000014">
    <property type="entry name" value="PAS"/>
</dbReference>
<evidence type="ECO:0000313" key="21">
    <source>
        <dbReference type="Proteomes" id="UP000271624"/>
    </source>
</evidence>
<evidence type="ECO:0000256" key="15">
    <source>
        <dbReference type="SAM" id="MobiDB-lite"/>
    </source>
</evidence>
<evidence type="ECO:0000256" key="14">
    <source>
        <dbReference type="SAM" id="Coils"/>
    </source>
</evidence>
<evidence type="ECO:0000256" key="3">
    <source>
        <dbReference type="ARBA" id="ARBA00004314"/>
    </source>
</evidence>
<dbReference type="SUPFAM" id="SSF47384">
    <property type="entry name" value="Homodimeric domain of signal transducing histidine kinase"/>
    <property type="match status" value="1"/>
</dbReference>
<evidence type="ECO:0000256" key="9">
    <source>
        <dbReference type="ARBA" id="ARBA00022777"/>
    </source>
</evidence>
<feature type="domain" description="PAC" evidence="19">
    <location>
        <begin position="131"/>
        <end position="185"/>
    </location>
</feature>
<dbReference type="InterPro" id="IPR035965">
    <property type="entry name" value="PAS-like_dom_sf"/>
</dbReference>
<dbReference type="InterPro" id="IPR005467">
    <property type="entry name" value="His_kinase_dom"/>
</dbReference>
<keyword evidence="11" id="KW-0902">Two-component regulatory system</keyword>
<evidence type="ECO:0000256" key="13">
    <source>
        <dbReference type="PROSITE-ProRule" id="PRU00169"/>
    </source>
</evidence>
<dbReference type="NCBIfam" id="TIGR00229">
    <property type="entry name" value="sensory_box"/>
    <property type="match status" value="1"/>
</dbReference>
<keyword evidence="14" id="KW-0175">Coiled coil</keyword>
<dbReference type="InterPro" id="IPR001610">
    <property type="entry name" value="PAC"/>
</dbReference>